<dbReference type="PANTHER" id="PTHR11153:SF6">
    <property type="entry name" value="SIDEROFLEXIN-5"/>
    <property type="match status" value="1"/>
</dbReference>
<evidence type="ECO:0000313" key="11">
    <source>
        <dbReference type="Proteomes" id="UP000275078"/>
    </source>
</evidence>
<organism evidence="10 11">
    <name type="scientific">Ascobolus immersus RN42</name>
    <dbReference type="NCBI Taxonomy" id="1160509"/>
    <lineage>
        <taxon>Eukaryota</taxon>
        <taxon>Fungi</taxon>
        <taxon>Dikarya</taxon>
        <taxon>Ascomycota</taxon>
        <taxon>Pezizomycotina</taxon>
        <taxon>Pezizomycetes</taxon>
        <taxon>Pezizales</taxon>
        <taxon>Ascobolaceae</taxon>
        <taxon>Ascobolus</taxon>
    </lineage>
</organism>
<evidence type="ECO:0000256" key="2">
    <source>
        <dbReference type="ARBA" id="ARBA00005974"/>
    </source>
</evidence>
<reference evidence="10 11" key="1">
    <citation type="journal article" date="2018" name="Nat. Ecol. Evol.">
        <title>Pezizomycetes genomes reveal the molecular basis of ectomycorrhizal truffle lifestyle.</title>
        <authorList>
            <person name="Murat C."/>
            <person name="Payen T."/>
            <person name="Noel B."/>
            <person name="Kuo A."/>
            <person name="Morin E."/>
            <person name="Chen J."/>
            <person name="Kohler A."/>
            <person name="Krizsan K."/>
            <person name="Balestrini R."/>
            <person name="Da Silva C."/>
            <person name="Montanini B."/>
            <person name="Hainaut M."/>
            <person name="Levati E."/>
            <person name="Barry K.W."/>
            <person name="Belfiori B."/>
            <person name="Cichocki N."/>
            <person name="Clum A."/>
            <person name="Dockter R.B."/>
            <person name="Fauchery L."/>
            <person name="Guy J."/>
            <person name="Iotti M."/>
            <person name="Le Tacon F."/>
            <person name="Lindquist E.A."/>
            <person name="Lipzen A."/>
            <person name="Malagnac F."/>
            <person name="Mello A."/>
            <person name="Molinier V."/>
            <person name="Miyauchi S."/>
            <person name="Poulain J."/>
            <person name="Riccioni C."/>
            <person name="Rubini A."/>
            <person name="Sitrit Y."/>
            <person name="Splivallo R."/>
            <person name="Traeger S."/>
            <person name="Wang M."/>
            <person name="Zifcakova L."/>
            <person name="Wipf D."/>
            <person name="Zambonelli A."/>
            <person name="Paolocci F."/>
            <person name="Nowrousian M."/>
            <person name="Ottonello S."/>
            <person name="Baldrian P."/>
            <person name="Spatafora J.W."/>
            <person name="Henrissat B."/>
            <person name="Nagy L.G."/>
            <person name="Aury J.M."/>
            <person name="Wincker P."/>
            <person name="Grigoriev I.V."/>
            <person name="Bonfante P."/>
            <person name="Martin F.M."/>
        </authorList>
    </citation>
    <scope>NUCLEOTIDE SEQUENCE [LARGE SCALE GENOMIC DNA]</scope>
    <source>
        <strain evidence="10 11">RN42</strain>
    </source>
</reference>
<dbReference type="Proteomes" id="UP000275078">
    <property type="component" value="Unassembled WGS sequence"/>
</dbReference>
<dbReference type="AlphaFoldDB" id="A0A3N4HTL8"/>
<dbReference type="InterPro" id="IPR004686">
    <property type="entry name" value="Mtc"/>
</dbReference>
<dbReference type="GO" id="GO:0006865">
    <property type="term" value="P:amino acid transport"/>
    <property type="evidence" value="ECO:0007669"/>
    <property type="project" value="UniProtKB-KW"/>
</dbReference>
<sequence length="335" mass="35793">MSASIPGPRDLPPSQYDLTTYPGRVAHAANLCDPRTLFTSDSKLKYYATLISQYKNTPTAPLTPEVWTAKKTLDATLHPDTGEKVLLPCRMSSFIFTNLIITAGMLQPNLGTRGVLFWQVANQTLNVAVNAANANKSSPPSWAELGGSYVLAVGASCGVAFGLGKVVPRLKVRPNVKMVLGRLVPFAAVISAGLVNVGVMRFGEIRDGINVFGVRRKGDSESVDKEPSAVSRVAAAWAVGETAASRVINAAPIMVIPPLVLVRLQSGWLKQRPRLVLPVNLGLIFATSVVALPLALGVFPQRERMAVSSLEGAAREQALSKGLNDNDLVEFNRGI</sequence>
<feature type="transmembrane region" description="Helical" evidence="9">
    <location>
        <begin position="179"/>
        <end position="199"/>
    </location>
</feature>
<keyword evidence="8 9" id="KW-0472">Membrane</keyword>
<dbReference type="STRING" id="1160509.A0A3N4HTL8"/>
<protein>
    <submittedName>
        <fullName evidence="10">Tricarboxylate/iron carrier</fullName>
    </submittedName>
</protein>
<proteinExistence type="inferred from homology"/>
<dbReference type="EMBL" id="ML119745">
    <property type="protein sequence ID" value="RPA76376.1"/>
    <property type="molecule type" value="Genomic_DNA"/>
</dbReference>
<keyword evidence="4 9" id="KW-0812">Transmembrane</keyword>
<keyword evidence="6 9" id="KW-1133">Transmembrane helix</keyword>
<keyword evidence="7" id="KW-0496">Mitochondrion</keyword>
<evidence type="ECO:0000256" key="4">
    <source>
        <dbReference type="ARBA" id="ARBA00022692"/>
    </source>
</evidence>
<name>A0A3N4HTL8_ASCIM</name>
<dbReference type="OrthoDB" id="6608471at2759"/>
<evidence type="ECO:0000313" key="10">
    <source>
        <dbReference type="EMBL" id="RPA76376.1"/>
    </source>
</evidence>
<feature type="transmembrane region" description="Helical" evidence="9">
    <location>
        <begin position="146"/>
        <end position="167"/>
    </location>
</feature>
<dbReference type="Pfam" id="PF03820">
    <property type="entry name" value="SFXNs"/>
    <property type="match status" value="1"/>
</dbReference>
<dbReference type="PANTHER" id="PTHR11153">
    <property type="entry name" value="SIDEROFLEXIN"/>
    <property type="match status" value="1"/>
</dbReference>
<comment type="subcellular location">
    <subcellularLocation>
        <location evidence="1">Mitochondrion membrane</location>
        <topology evidence="1">Multi-pass membrane protein</topology>
    </subcellularLocation>
</comment>
<keyword evidence="3" id="KW-0813">Transport</keyword>
<comment type="similarity">
    <text evidence="2">Belongs to the sideroflexin family.</text>
</comment>
<gene>
    <name evidence="10" type="ORF">BJ508DRAFT_417596</name>
</gene>
<dbReference type="GO" id="GO:0005743">
    <property type="term" value="C:mitochondrial inner membrane"/>
    <property type="evidence" value="ECO:0007669"/>
    <property type="project" value="TreeGrafter"/>
</dbReference>
<evidence type="ECO:0000256" key="6">
    <source>
        <dbReference type="ARBA" id="ARBA00022989"/>
    </source>
</evidence>
<evidence type="ECO:0000256" key="3">
    <source>
        <dbReference type="ARBA" id="ARBA00022448"/>
    </source>
</evidence>
<keyword evidence="5" id="KW-0029">Amino-acid transport</keyword>
<dbReference type="GO" id="GO:1990542">
    <property type="term" value="P:mitochondrial transmembrane transport"/>
    <property type="evidence" value="ECO:0007669"/>
    <property type="project" value="TreeGrafter"/>
</dbReference>
<evidence type="ECO:0000256" key="5">
    <source>
        <dbReference type="ARBA" id="ARBA00022970"/>
    </source>
</evidence>
<dbReference type="GO" id="GO:0015075">
    <property type="term" value="F:monoatomic ion transmembrane transporter activity"/>
    <property type="evidence" value="ECO:0007669"/>
    <property type="project" value="InterPro"/>
</dbReference>
<keyword evidence="11" id="KW-1185">Reference proteome</keyword>
<evidence type="ECO:0000256" key="1">
    <source>
        <dbReference type="ARBA" id="ARBA00004225"/>
    </source>
</evidence>
<evidence type="ECO:0000256" key="9">
    <source>
        <dbReference type="SAM" id="Phobius"/>
    </source>
</evidence>
<accession>A0A3N4HTL8</accession>
<evidence type="ECO:0000256" key="8">
    <source>
        <dbReference type="ARBA" id="ARBA00023136"/>
    </source>
</evidence>
<evidence type="ECO:0000256" key="7">
    <source>
        <dbReference type="ARBA" id="ARBA00023128"/>
    </source>
</evidence>
<feature type="transmembrane region" description="Helical" evidence="9">
    <location>
        <begin position="275"/>
        <end position="299"/>
    </location>
</feature>